<evidence type="ECO:0000313" key="7">
    <source>
        <dbReference type="EMBL" id="MDH6060723.1"/>
    </source>
</evidence>
<accession>A0AA43GTW1</accession>
<feature type="transmembrane region" description="Helical" evidence="6">
    <location>
        <begin position="230"/>
        <end position="256"/>
    </location>
</feature>
<dbReference type="GO" id="GO:0055085">
    <property type="term" value="P:transmembrane transport"/>
    <property type="evidence" value="ECO:0007669"/>
    <property type="project" value="TreeGrafter"/>
</dbReference>
<dbReference type="PANTHER" id="PTHR21716">
    <property type="entry name" value="TRANSMEMBRANE PROTEIN"/>
    <property type="match status" value="1"/>
</dbReference>
<organism evidence="7 8">
    <name type="scientific">Chrysosporum bergii ANA360D</name>
    <dbReference type="NCBI Taxonomy" id="617107"/>
    <lineage>
        <taxon>Bacteria</taxon>
        <taxon>Bacillati</taxon>
        <taxon>Cyanobacteriota</taxon>
        <taxon>Cyanophyceae</taxon>
        <taxon>Nostocales</taxon>
        <taxon>Nodulariaceae</taxon>
        <taxon>Chrysosporum</taxon>
    </lineage>
</organism>
<feature type="transmembrane region" description="Helical" evidence="6">
    <location>
        <begin position="20"/>
        <end position="43"/>
    </location>
</feature>
<evidence type="ECO:0000256" key="4">
    <source>
        <dbReference type="ARBA" id="ARBA00022989"/>
    </source>
</evidence>
<comment type="similarity">
    <text evidence="2">Belongs to the autoinducer-2 exporter (AI-2E) (TC 2.A.86) family.</text>
</comment>
<evidence type="ECO:0000313" key="8">
    <source>
        <dbReference type="Proteomes" id="UP001159387"/>
    </source>
</evidence>
<dbReference type="PANTHER" id="PTHR21716:SF62">
    <property type="entry name" value="TRANSPORT PROTEIN YDBI-RELATED"/>
    <property type="match status" value="1"/>
</dbReference>
<evidence type="ECO:0000256" key="2">
    <source>
        <dbReference type="ARBA" id="ARBA00009773"/>
    </source>
</evidence>
<evidence type="ECO:0000256" key="1">
    <source>
        <dbReference type="ARBA" id="ARBA00004141"/>
    </source>
</evidence>
<keyword evidence="8" id="KW-1185">Reference proteome</keyword>
<evidence type="ECO:0000256" key="6">
    <source>
        <dbReference type="SAM" id="Phobius"/>
    </source>
</evidence>
<proteinExistence type="inferred from homology"/>
<comment type="subcellular location">
    <subcellularLocation>
        <location evidence="1">Membrane</location>
        <topology evidence="1">Multi-pass membrane protein</topology>
    </subcellularLocation>
</comment>
<dbReference type="GO" id="GO:0016020">
    <property type="term" value="C:membrane"/>
    <property type="evidence" value="ECO:0007669"/>
    <property type="project" value="UniProtKB-SubCell"/>
</dbReference>
<dbReference type="Proteomes" id="UP001159387">
    <property type="component" value="Unassembled WGS sequence"/>
</dbReference>
<sequence length="340" mass="38609">MRFGQCISLLAIVISLYILWQIRLIILIVFASVTLATVLNQIVGFLQRFRIKRGFAILLTIGLVLLILGVFSALIVPPVTQQLQQFSYLLPIALERIRLWNDWLVGVIPDNFLEDFWDFRYLTQSLQIWLNRIFNNFFFLVSSSLYVILGFLLFFALTIMFMSNILSYKRGFILLFPAFYRQRVDEILNKCSDSLIGWLKGTLIAMLFIAVSSYIGLIIFQIPLPLVNALLAGLLEFIPNIGPTLSAIPPVILALADQPWKAGLILLWYVIIQQLDSFVVLPLVMHSQVSLLPAVTLLSIVVSGSFFGFLGVFLAVPLVIVLQVWIQEVVIKDVLNKWDD</sequence>
<gene>
    <name evidence="7" type="ORF">NWP17_09760</name>
</gene>
<dbReference type="EMBL" id="JANQDH010000062">
    <property type="protein sequence ID" value="MDH6060723.1"/>
    <property type="molecule type" value="Genomic_DNA"/>
</dbReference>
<dbReference type="RefSeq" id="WP_280654713.1">
    <property type="nucleotide sequence ID" value="NZ_JANQDH010000062.1"/>
</dbReference>
<dbReference type="InterPro" id="IPR002549">
    <property type="entry name" value="AI-2E-like"/>
</dbReference>
<feature type="transmembrane region" description="Helical" evidence="6">
    <location>
        <begin position="297"/>
        <end position="322"/>
    </location>
</feature>
<name>A0AA43GTW1_9CYAN</name>
<evidence type="ECO:0000256" key="3">
    <source>
        <dbReference type="ARBA" id="ARBA00022692"/>
    </source>
</evidence>
<dbReference type="Pfam" id="PF01594">
    <property type="entry name" value="AI-2E_transport"/>
    <property type="match status" value="1"/>
</dbReference>
<feature type="transmembrane region" description="Helical" evidence="6">
    <location>
        <begin position="263"/>
        <end position="285"/>
    </location>
</feature>
<feature type="transmembrane region" description="Helical" evidence="6">
    <location>
        <begin position="203"/>
        <end position="224"/>
    </location>
</feature>
<feature type="transmembrane region" description="Helical" evidence="6">
    <location>
        <begin position="137"/>
        <end position="162"/>
    </location>
</feature>
<evidence type="ECO:0000256" key="5">
    <source>
        <dbReference type="ARBA" id="ARBA00023136"/>
    </source>
</evidence>
<reference evidence="7 8" key="1">
    <citation type="journal article" date="2023" name="J. Phycol.">
        <title>Chrysosporum ovalisporum is synonymous with the true-branching cyanobacterium Umezakia natans (Nostocales/Aphanizomenonaceae).</title>
        <authorList>
            <person name="McGregor G.B."/>
            <person name="Sendall B.C."/>
            <person name="Niiyama Y."/>
            <person name="Tuji A."/>
            <person name="Willis A."/>
        </authorList>
    </citation>
    <scope>NUCLEOTIDE SEQUENCE [LARGE SCALE GENOMIC DNA]</scope>
    <source>
        <strain evidence="7 8">ANA360D</strain>
    </source>
</reference>
<dbReference type="AlphaFoldDB" id="A0AA43GTW1"/>
<feature type="transmembrane region" description="Helical" evidence="6">
    <location>
        <begin position="55"/>
        <end position="76"/>
    </location>
</feature>
<protein>
    <submittedName>
        <fullName evidence="7">AI-2E family transporter</fullName>
    </submittedName>
</protein>
<keyword evidence="3 6" id="KW-0812">Transmembrane</keyword>
<keyword evidence="5 6" id="KW-0472">Membrane</keyword>
<keyword evidence="4 6" id="KW-1133">Transmembrane helix</keyword>
<comment type="caution">
    <text evidence="7">The sequence shown here is derived from an EMBL/GenBank/DDBJ whole genome shotgun (WGS) entry which is preliminary data.</text>
</comment>